<gene>
    <name evidence="2" type="ORF">CVO76_04280</name>
</gene>
<dbReference type="RefSeq" id="WP_208740827.1">
    <property type="nucleotide sequence ID" value="NZ_CP024915.1"/>
</dbReference>
<dbReference type="EMBL" id="CP024915">
    <property type="protein sequence ID" value="AUZ86942.1"/>
    <property type="molecule type" value="Genomic_DNA"/>
</dbReference>
<reference evidence="2" key="1">
    <citation type="submission" date="2017-11" db="EMBL/GenBank/DDBJ databases">
        <title>Draft genome of Arthrobacter agilis strain UMCV2, a plant growth-promoting rhizobacterium and biocontrol capacity of phytopathogenic fungi.</title>
        <authorList>
            <person name="Martinez-Camara R."/>
            <person name="Santoyo G."/>
            <person name="Moreno-Hagelsieb G."/>
            <person name="Valencia-Cantero E."/>
        </authorList>
    </citation>
    <scope>NUCLEOTIDE SEQUENCE [LARGE SCALE GENOMIC DNA]</scope>
    <source>
        <strain evidence="2">UMCV2</strain>
    </source>
</reference>
<dbReference type="InterPro" id="IPR018392">
    <property type="entry name" value="LysM"/>
</dbReference>
<accession>A0A2L0UCL3</accession>
<evidence type="ECO:0000313" key="2">
    <source>
        <dbReference type="EMBL" id="AUZ86942.1"/>
    </source>
</evidence>
<name>A0A2L0UCL3_9MICC</name>
<dbReference type="SUPFAM" id="SSF54106">
    <property type="entry name" value="LysM domain"/>
    <property type="match status" value="1"/>
</dbReference>
<feature type="domain" description="LysM" evidence="1">
    <location>
        <begin position="12"/>
        <end position="61"/>
    </location>
</feature>
<dbReference type="AlphaFoldDB" id="A0A2L0UCL3"/>
<dbReference type="InterPro" id="IPR036779">
    <property type="entry name" value="LysM_dom_sf"/>
</dbReference>
<evidence type="ECO:0000259" key="1">
    <source>
        <dbReference type="PROSITE" id="PS51782"/>
    </source>
</evidence>
<sequence length="65" mass="6796">AGESAPVSSSVVDVNVAAGETLWDLAVRYAPDRDPRDVVTEMVELNNLRSSVVQAGQSISIPAEG</sequence>
<dbReference type="CDD" id="cd00118">
    <property type="entry name" value="LysM"/>
    <property type="match status" value="1"/>
</dbReference>
<dbReference type="Proteomes" id="UP000239187">
    <property type="component" value="Chromosome"/>
</dbReference>
<organism evidence="2">
    <name type="scientific">Arthrobacter agilis</name>
    <dbReference type="NCBI Taxonomy" id="37921"/>
    <lineage>
        <taxon>Bacteria</taxon>
        <taxon>Bacillati</taxon>
        <taxon>Actinomycetota</taxon>
        <taxon>Actinomycetes</taxon>
        <taxon>Micrococcales</taxon>
        <taxon>Micrococcaceae</taxon>
        <taxon>Arthrobacter</taxon>
    </lineage>
</organism>
<dbReference type="PROSITE" id="PS51782">
    <property type="entry name" value="LYSM"/>
    <property type="match status" value="1"/>
</dbReference>
<dbReference type="SMART" id="SM00257">
    <property type="entry name" value="LysM"/>
    <property type="match status" value="1"/>
</dbReference>
<feature type="non-terminal residue" evidence="2">
    <location>
        <position position="1"/>
    </location>
</feature>
<proteinExistence type="predicted"/>
<dbReference type="Gene3D" id="3.10.350.10">
    <property type="entry name" value="LysM domain"/>
    <property type="match status" value="1"/>
</dbReference>
<dbReference type="Pfam" id="PF01476">
    <property type="entry name" value="LysM"/>
    <property type="match status" value="1"/>
</dbReference>
<protein>
    <recommendedName>
        <fullName evidence="1">LysM domain-containing protein</fullName>
    </recommendedName>
</protein>